<dbReference type="PANTHER" id="PTHR12110:SF21">
    <property type="entry name" value="XYLOSE ISOMERASE-LIKE TIM BARREL DOMAIN-CONTAINING PROTEIN"/>
    <property type="match status" value="1"/>
</dbReference>
<dbReference type="Gene3D" id="3.20.20.150">
    <property type="entry name" value="Divalent-metal-dependent TIM barrel enzymes"/>
    <property type="match status" value="1"/>
</dbReference>
<feature type="domain" description="Xylose isomerase-like TIM barrel" evidence="1">
    <location>
        <begin position="25"/>
        <end position="273"/>
    </location>
</feature>
<evidence type="ECO:0000313" key="3">
    <source>
        <dbReference type="Proteomes" id="UP000184052"/>
    </source>
</evidence>
<dbReference type="SUPFAM" id="SSF51658">
    <property type="entry name" value="Xylose isomerase-like"/>
    <property type="match status" value="1"/>
</dbReference>
<dbReference type="InterPro" id="IPR013022">
    <property type="entry name" value="Xyl_isomerase-like_TIM-brl"/>
</dbReference>
<dbReference type="RefSeq" id="WP_073049203.1">
    <property type="nucleotide sequence ID" value="NZ_FQZL01000011.1"/>
</dbReference>
<dbReference type="Pfam" id="PF01261">
    <property type="entry name" value="AP_endonuc_2"/>
    <property type="match status" value="1"/>
</dbReference>
<protein>
    <submittedName>
        <fullName evidence="2">Protein FrlC</fullName>
    </submittedName>
</protein>
<dbReference type="STRING" id="1121476.SAMN02745751_01748"/>
<evidence type="ECO:0000259" key="1">
    <source>
        <dbReference type="Pfam" id="PF01261"/>
    </source>
</evidence>
<keyword evidence="3" id="KW-1185">Reference proteome</keyword>
<dbReference type="PANTHER" id="PTHR12110">
    <property type="entry name" value="HYDROXYPYRUVATE ISOMERASE"/>
    <property type="match status" value="1"/>
</dbReference>
<dbReference type="AlphaFoldDB" id="A0A1M6GKM1"/>
<accession>A0A1M6GKM1</accession>
<dbReference type="InterPro" id="IPR036237">
    <property type="entry name" value="Xyl_isomerase-like_sf"/>
</dbReference>
<reference evidence="2 3" key="1">
    <citation type="submission" date="2016-11" db="EMBL/GenBank/DDBJ databases">
        <authorList>
            <person name="Jaros S."/>
            <person name="Januszkiewicz K."/>
            <person name="Wedrychowicz H."/>
        </authorList>
    </citation>
    <scope>NUCLEOTIDE SEQUENCE [LARGE SCALE GENOMIC DNA]</scope>
    <source>
        <strain evidence="2 3">DSM 17477</strain>
    </source>
</reference>
<name>A0A1M6GKM1_9FIRM</name>
<dbReference type="EMBL" id="FQZL01000011">
    <property type="protein sequence ID" value="SHJ10491.1"/>
    <property type="molecule type" value="Genomic_DNA"/>
</dbReference>
<sequence>MNISKDRFALGSFQYLKYPLEYFFDTAVLLGIRNVELLAAAPHLYLDVVDEKALKKIQEQLLERDLSVISLTPEQTNYPVNIAAEEEDLRKHSINTFAIAIDVAVELNCPMVLVTSGYGYYNRSRKDAWERAAESLRYLASTAHKKGIKLVLETLTPLSSNLVNNPSQQMKMLSEMPEDTMTAMVDIGQMVFMNQTIDEYQKILGKDLSHVHLHDSHPDIHMALGDGDLPVTEYLEFLERNNYKGYYSFECNEFSYRKNPREADIRNMEYLKKHNILI</sequence>
<organism evidence="2 3">
    <name type="scientific">Dethiosulfatibacter aminovorans DSM 17477</name>
    <dbReference type="NCBI Taxonomy" id="1121476"/>
    <lineage>
        <taxon>Bacteria</taxon>
        <taxon>Bacillati</taxon>
        <taxon>Bacillota</taxon>
        <taxon>Tissierellia</taxon>
        <taxon>Dethiosulfatibacter</taxon>
    </lineage>
</organism>
<gene>
    <name evidence="2" type="ORF">SAMN02745751_01748</name>
</gene>
<evidence type="ECO:0000313" key="2">
    <source>
        <dbReference type="EMBL" id="SHJ10491.1"/>
    </source>
</evidence>
<dbReference type="Proteomes" id="UP000184052">
    <property type="component" value="Unassembled WGS sequence"/>
</dbReference>
<proteinExistence type="predicted"/>
<dbReference type="InterPro" id="IPR050312">
    <property type="entry name" value="IolE/XylAMocC-like"/>
</dbReference>